<comment type="caution">
    <text evidence="1">The sequence shown here is derived from an EMBL/GenBank/DDBJ whole genome shotgun (WGS) entry which is preliminary data.</text>
</comment>
<gene>
    <name evidence="1" type="ORF">ANN_09825</name>
</gene>
<dbReference type="InterPro" id="IPR036397">
    <property type="entry name" value="RNaseH_sf"/>
</dbReference>
<keyword evidence="2" id="KW-1185">Reference proteome</keyword>
<dbReference type="EMBL" id="JAJSOF020000005">
    <property type="protein sequence ID" value="KAJ4447817.1"/>
    <property type="molecule type" value="Genomic_DNA"/>
</dbReference>
<evidence type="ECO:0000313" key="2">
    <source>
        <dbReference type="Proteomes" id="UP001148838"/>
    </source>
</evidence>
<protein>
    <submittedName>
        <fullName evidence="1">Uncharacterized protein</fullName>
    </submittedName>
</protein>
<dbReference type="Proteomes" id="UP001148838">
    <property type="component" value="Unassembled WGS sequence"/>
</dbReference>
<proteinExistence type="predicted"/>
<dbReference type="Gene3D" id="3.30.420.10">
    <property type="entry name" value="Ribonuclease H-like superfamily/Ribonuclease H"/>
    <property type="match status" value="1"/>
</dbReference>
<reference evidence="1 2" key="1">
    <citation type="journal article" date="2022" name="Allergy">
        <title>Genome assembly and annotation of Periplaneta americana reveal a comprehensive cockroach allergen profile.</title>
        <authorList>
            <person name="Wang L."/>
            <person name="Xiong Q."/>
            <person name="Saelim N."/>
            <person name="Wang L."/>
            <person name="Nong W."/>
            <person name="Wan A.T."/>
            <person name="Shi M."/>
            <person name="Liu X."/>
            <person name="Cao Q."/>
            <person name="Hui J.H.L."/>
            <person name="Sookrung N."/>
            <person name="Leung T.F."/>
            <person name="Tungtrongchitr A."/>
            <person name="Tsui S.K.W."/>
        </authorList>
    </citation>
    <scope>NUCLEOTIDE SEQUENCE [LARGE SCALE GENOMIC DNA]</scope>
    <source>
        <strain evidence="1">PWHHKU_190912</strain>
    </source>
</reference>
<name>A0ABQ8TP48_PERAM</name>
<organism evidence="1 2">
    <name type="scientific">Periplaneta americana</name>
    <name type="common">American cockroach</name>
    <name type="synonym">Blatta americana</name>
    <dbReference type="NCBI Taxonomy" id="6978"/>
    <lineage>
        <taxon>Eukaryota</taxon>
        <taxon>Metazoa</taxon>
        <taxon>Ecdysozoa</taxon>
        <taxon>Arthropoda</taxon>
        <taxon>Hexapoda</taxon>
        <taxon>Insecta</taxon>
        <taxon>Pterygota</taxon>
        <taxon>Neoptera</taxon>
        <taxon>Polyneoptera</taxon>
        <taxon>Dictyoptera</taxon>
        <taxon>Blattodea</taxon>
        <taxon>Blattoidea</taxon>
        <taxon>Blattidae</taxon>
        <taxon>Blattinae</taxon>
        <taxon>Periplaneta</taxon>
    </lineage>
</organism>
<sequence>MGIRCGLVDRESARRAENPCSNPVPERIFLRSSHPSSSKSKHGVSDQWIGRGEPIGWPARSPDLEFCVRYHLKSLMYETPIESEEELIARVLTSADSLHTWLVSLNVYDRQ</sequence>
<accession>A0ABQ8TP48</accession>
<evidence type="ECO:0000313" key="1">
    <source>
        <dbReference type="EMBL" id="KAJ4447817.1"/>
    </source>
</evidence>